<dbReference type="SUPFAM" id="SSF53187">
    <property type="entry name" value="Zn-dependent exopeptidases"/>
    <property type="match status" value="1"/>
</dbReference>
<dbReference type="GO" id="GO:0046872">
    <property type="term" value="F:metal ion binding"/>
    <property type="evidence" value="ECO:0007669"/>
    <property type="project" value="UniProtKB-KW"/>
</dbReference>
<keyword evidence="1" id="KW-0479">Metal-binding</keyword>
<accession>A0A9D2Q5Q0</accession>
<dbReference type="InterPro" id="IPR002933">
    <property type="entry name" value="Peptidase_M20"/>
</dbReference>
<evidence type="ECO:0000256" key="1">
    <source>
        <dbReference type="PIRSR" id="PIRSR005962-1"/>
    </source>
</evidence>
<dbReference type="PANTHER" id="PTHR11014">
    <property type="entry name" value="PEPTIDASE M20 FAMILY MEMBER"/>
    <property type="match status" value="1"/>
</dbReference>
<keyword evidence="1" id="KW-0464">Manganese</keyword>
<dbReference type="InterPro" id="IPR011650">
    <property type="entry name" value="Peptidase_M20_dimer"/>
</dbReference>
<reference evidence="3" key="2">
    <citation type="submission" date="2021-04" db="EMBL/GenBank/DDBJ databases">
        <authorList>
            <person name="Gilroy R."/>
        </authorList>
    </citation>
    <scope>NUCLEOTIDE SEQUENCE</scope>
    <source>
        <strain evidence="3">5933</strain>
    </source>
</reference>
<dbReference type="Pfam" id="PF01546">
    <property type="entry name" value="Peptidase_M20"/>
    <property type="match status" value="1"/>
</dbReference>
<dbReference type="NCBIfam" id="TIGR01891">
    <property type="entry name" value="amidohydrolases"/>
    <property type="match status" value="1"/>
</dbReference>
<comment type="cofactor">
    <cofactor evidence="1">
        <name>Mn(2+)</name>
        <dbReference type="ChEBI" id="CHEBI:29035"/>
    </cofactor>
    <text evidence="1">The Mn(2+) ion enhances activity.</text>
</comment>
<dbReference type="GO" id="GO:0016787">
    <property type="term" value="F:hydrolase activity"/>
    <property type="evidence" value="ECO:0007669"/>
    <property type="project" value="InterPro"/>
</dbReference>
<dbReference type="InterPro" id="IPR017439">
    <property type="entry name" value="Amidohydrolase"/>
</dbReference>
<comment type="caution">
    <text evidence="3">The sequence shown here is derived from an EMBL/GenBank/DDBJ whole genome shotgun (WGS) entry which is preliminary data.</text>
</comment>
<evidence type="ECO:0000313" key="4">
    <source>
        <dbReference type="Proteomes" id="UP000823918"/>
    </source>
</evidence>
<reference evidence="3" key="1">
    <citation type="journal article" date="2021" name="PeerJ">
        <title>Extensive microbial diversity within the chicken gut microbiome revealed by metagenomics and culture.</title>
        <authorList>
            <person name="Gilroy R."/>
            <person name="Ravi A."/>
            <person name="Getino M."/>
            <person name="Pursley I."/>
            <person name="Horton D.L."/>
            <person name="Alikhan N.F."/>
            <person name="Baker D."/>
            <person name="Gharbi K."/>
            <person name="Hall N."/>
            <person name="Watson M."/>
            <person name="Adriaenssens E.M."/>
            <person name="Foster-Nyarko E."/>
            <person name="Jarju S."/>
            <person name="Secka A."/>
            <person name="Antonio M."/>
            <person name="Oren A."/>
            <person name="Chaudhuri R.R."/>
            <person name="La Ragione R."/>
            <person name="Hildebrand F."/>
            <person name="Pallen M.J."/>
        </authorList>
    </citation>
    <scope>NUCLEOTIDE SEQUENCE</scope>
    <source>
        <strain evidence="3">5933</strain>
    </source>
</reference>
<feature type="domain" description="Peptidase M20 dimerisation" evidence="2">
    <location>
        <begin position="175"/>
        <end position="267"/>
    </location>
</feature>
<dbReference type="AlphaFoldDB" id="A0A9D2Q5Q0"/>
<dbReference type="Gene3D" id="3.40.630.10">
    <property type="entry name" value="Zn peptidases"/>
    <property type="match status" value="1"/>
</dbReference>
<dbReference type="Pfam" id="PF07687">
    <property type="entry name" value="M20_dimer"/>
    <property type="match status" value="1"/>
</dbReference>
<dbReference type="PANTHER" id="PTHR11014:SF63">
    <property type="entry name" value="METALLOPEPTIDASE, PUTATIVE (AFU_ORTHOLOGUE AFUA_6G09600)-RELATED"/>
    <property type="match status" value="1"/>
</dbReference>
<feature type="binding site" evidence="1">
    <location>
        <position position="126"/>
    </location>
    <ligand>
        <name>Mn(2+)</name>
        <dbReference type="ChEBI" id="CHEBI:29035"/>
        <label>2</label>
    </ligand>
</feature>
<protein>
    <submittedName>
        <fullName evidence="3">Amidohydrolase</fullName>
    </submittedName>
</protein>
<dbReference type="PIRSF" id="PIRSF005962">
    <property type="entry name" value="Pept_M20D_amidohydro"/>
    <property type="match status" value="1"/>
</dbReference>
<organism evidence="3 4">
    <name type="scientific">Candidatus Ruthenibacterium merdavium</name>
    <dbReference type="NCBI Taxonomy" id="2838752"/>
    <lineage>
        <taxon>Bacteria</taxon>
        <taxon>Bacillati</taxon>
        <taxon>Bacillota</taxon>
        <taxon>Clostridia</taxon>
        <taxon>Eubacteriales</taxon>
        <taxon>Oscillospiraceae</taxon>
        <taxon>Ruthenibacterium</taxon>
    </lineage>
</organism>
<dbReference type="InterPro" id="IPR036264">
    <property type="entry name" value="Bact_exopeptidase_dim_dom"/>
</dbReference>
<feature type="binding site" evidence="1">
    <location>
        <position position="90"/>
    </location>
    <ligand>
        <name>Mn(2+)</name>
        <dbReference type="ChEBI" id="CHEBI:29035"/>
        <label>2</label>
    </ligand>
</feature>
<gene>
    <name evidence="3" type="ORF">H9698_06640</name>
</gene>
<feature type="binding site" evidence="1">
    <location>
        <position position="152"/>
    </location>
    <ligand>
        <name>Mn(2+)</name>
        <dbReference type="ChEBI" id="CHEBI:29035"/>
        <label>2</label>
    </ligand>
</feature>
<dbReference type="Proteomes" id="UP000823918">
    <property type="component" value="Unassembled WGS sequence"/>
</dbReference>
<name>A0A9D2Q5Q0_9FIRM</name>
<feature type="binding site" evidence="1">
    <location>
        <position position="92"/>
    </location>
    <ligand>
        <name>Mn(2+)</name>
        <dbReference type="ChEBI" id="CHEBI:29035"/>
        <label>2</label>
    </ligand>
</feature>
<evidence type="ECO:0000259" key="2">
    <source>
        <dbReference type="Pfam" id="PF07687"/>
    </source>
</evidence>
<feature type="binding site" evidence="1">
    <location>
        <position position="341"/>
    </location>
    <ligand>
        <name>Mn(2+)</name>
        <dbReference type="ChEBI" id="CHEBI:29035"/>
        <label>2</label>
    </ligand>
</feature>
<dbReference type="Gene3D" id="3.30.70.360">
    <property type="match status" value="1"/>
</dbReference>
<sequence length="376" mass="41751">MQKYLSRCRRALHQIPEVDFALPKTLQYLKQELEPLGFYLFSPVESSLCAWIDAGKSEAVAFRADMDALPTSEKNECAYRSAHEGKMHACGHDGHMAMVLGLAQCLAQKKDRLQTNVLLVFQPAEETTGGAKLICESGVFEQYHVREIYGFHLWPGFAAGQIVSRPGPLLAKASEVTVTVHGKAAHIARAEEGRDALMAAARFLTVMQQRMETEFCPQEPCLLRFGKMESGAARNAVSAQTLILGTVRVFSKEMFTAVRAAALETAKEIEAQTGCTFEIDFTEGYPPVVNAPALWEKAVKMLPSVQTLKEPLLIAEDFSFYQERLPGLFFLLGTGREVPLHSDRFDFDEIALSAGLDVYLTLLGLKDERQHHTIHS</sequence>
<proteinExistence type="predicted"/>
<dbReference type="SUPFAM" id="SSF55031">
    <property type="entry name" value="Bacterial exopeptidase dimerisation domain"/>
    <property type="match status" value="1"/>
</dbReference>
<evidence type="ECO:0000313" key="3">
    <source>
        <dbReference type="EMBL" id="HJC72454.1"/>
    </source>
</evidence>
<dbReference type="EMBL" id="DWWA01000032">
    <property type="protein sequence ID" value="HJC72454.1"/>
    <property type="molecule type" value="Genomic_DNA"/>
</dbReference>